<name>Q1I4V1_PSEE4</name>
<accession>Q1I4V1</accession>
<evidence type="ECO:0000313" key="1">
    <source>
        <dbReference type="EMBL" id="CAK17335.1"/>
    </source>
</evidence>
<dbReference type="Proteomes" id="UP000000658">
    <property type="component" value="Chromosome"/>
</dbReference>
<dbReference type="HOGENOM" id="CLU_2993276_0_0_6"/>
<organism evidence="1 2">
    <name type="scientific">Pseudomonas entomophila (strain L48)</name>
    <dbReference type="NCBI Taxonomy" id="384676"/>
    <lineage>
        <taxon>Bacteria</taxon>
        <taxon>Pseudomonadati</taxon>
        <taxon>Pseudomonadota</taxon>
        <taxon>Gammaproteobacteria</taxon>
        <taxon>Pseudomonadales</taxon>
        <taxon>Pseudomonadaceae</taxon>
        <taxon>Pseudomonas</taxon>
    </lineage>
</organism>
<dbReference type="AlphaFoldDB" id="Q1I4V1"/>
<reference evidence="1 2" key="1">
    <citation type="journal article" date="2006" name="Nat. Biotechnol.">
        <title>Complete genome sequence of the entomopathogenic and metabolically versatile soil bacterium Pseudomonas entomophila.</title>
        <authorList>
            <person name="Vodovar N."/>
            <person name="Vallenet D."/>
            <person name="Cruveiller S."/>
            <person name="Rouy Z."/>
            <person name="Barbe V."/>
            <person name="Acosta C."/>
            <person name="Cattolico L."/>
            <person name="Jubin C."/>
            <person name="Lajus A."/>
            <person name="Segurens B."/>
            <person name="Vacherie B."/>
            <person name="Wincker P."/>
            <person name="Weissenbach J."/>
            <person name="Lemaitre B."/>
            <person name="Medigue C."/>
            <person name="Boccard F."/>
        </authorList>
    </citation>
    <scope>NUCLEOTIDE SEQUENCE [LARGE SCALE GENOMIC DNA]</scope>
    <source>
        <strain evidence="1 2">L48</strain>
    </source>
</reference>
<dbReference type="EMBL" id="CT573326">
    <property type="protein sequence ID" value="CAK17335.1"/>
    <property type="molecule type" value="Genomic_DNA"/>
</dbReference>
<dbReference type="KEGG" id="pen:PSEEN4665"/>
<protein>
    <submittedName>
        <fullName evidence="1">Uncharacterized protein</fullName>
    </submittedName>
</protein>
<sequence>MAKGTEIYHDANHPLASKKRITLLQTLDGTLTLEPREGDRVLGFHDSVVTWTPQPTP</sequence>
<evidence type="ECO:0000313" key="2">
    <source>
        <dbReference type="Proteomes" id="UP000000658"/>
    </source>
</evidence>
<proteinExistence type="predicted"/>
<gene>
    <name evidence="1" type="ordered locus">PSEEN4665</name>
</gene>